<gene>
    <name evidence="2" type="ORF">DIATSA_LOCUS9420</name>
</gene>
<dbReference type="Pfam" id="PF15055">
    <property type="entry name" value="DMAC1_Dmo2"/>
    <property type="match status" value="1"/>
</dbReference>
<protein>
    <recommendedName>
        <fullName evidence="1">Distal membrane-arm assembly complex protein 1-like domain-containing protein</fullName>
    </recommendedName>
</protein>
<reference evidence="2" key="1">
    <citation type="submission" date="2021-12" db="EMBL/GenBank/DDBJ databases">
        <authorList>
            <person name="King R."/>
        </authorList>
    </citation>
    <scope>NUCLEOTIDE SEQUENCE</scope>
</reference>
<dbReference type="OrthoDB" id="7440594at2759"/>
<evidence type="ECO:0000313" key="2">
    <source>
        <dbReference type="EMBL" id="CAG9791831.1"/>
    </source>
</evidence>
<dbReference type="EMBL" id="OU893335">
    <property type="protein sequence ID" value="CAG9791831.1"/>
    <property type="molecule type" value="Genomic_DNA"/>
</dbReference>
<name>A0A9N9WGB6_9NEOP</name>
<dbReference type="InterPro" id="IPR028036">
    <property type="entry name" value="DMAC1-like_dom"/>
</dbReference>
<dbReference type="Proteomes" id="UP001153714">
    <property type="component" value="Chromosome 4"/>
</dbReference>
<accession>A0A9N9WGB6</accession>
<evidence type="ECO:0000313" key="3">
    <source>
        <dbReference type="Proteomes" id="UP001153714"/>
    </source>
</evidence>
<feature type="domain" description="Distal membrane-arm assembly complex protein 1-like" evidence="1">
    <location>
        <begin position="13"/>
        <end position="56"/>
    </location>
</feature>
<sequence length="74" mass="7920">MSSKTEVATGPKDCLGCRLVGAAGLVGIGGYLANYAWKNKTFAGKLTLSTLSLGFVNLGVARYKQTYPFEKRET</sequence>
<dbReference type="AlphaFoldDB" id="A0A9N9WGB6"/>
<organism evidence="2 3">
    <name type="scientific">Diatraea saccharalis</name>
    <name type="common">sugarcane borer</name>
    <dbReference type="NCBI Taxonomy" id="40085"/>
    <lineage>
        <taxon>Eukaryota</taxon>
        <taxon>Metazoa</taxon>
        <taxon>Ecdysozoa</taxon>
        <taxon>Arthropoda</taxon>
        <taxon>Hexapoda</taxon>
        <taxon>Insecta</taxon>
        <taxon>Pterygota</taxon>
        <taxon>Neoptera</taxon>
        <taxon>Endopterygota</taxon>
        <taxon>Lepidoptera</taxon>
        <taxon>Glossata</taxon>
        <taxon>Ditrysia</taxon>
        <taxon>Pyraloidea</taxon>
        <taxon>Crambidae</taxon>
        <taxon>Crambinae</taxon>
        <taxon>Diatraea</taxon>
    </lineage>
</organism>
<keyword evidence="3" id="KW-1185">Reference proteome</keyword>
<proteinExistence type="predicted"/>
<evidence type="ECO:0000259" key="1">
    <source>
        <dbReference type="Pfam" id="PF15055"/>
    </source>
</evidence>
<reference evidence="2" key="2">
    <citation type="submission" date="2022-10" db="EMBL/GenBank/DDBJ databases">
        <authorList>
            <consortium name="ENA_rothamsted_submissions"/>
            <consortium name="culmorum"/>
            <person name="King R."/>
        </authorList>
    </citation>
    <scope>NUCLEOTIDE SEQUENCE</scope>
</reference>